<dbReference type="PROSITE" id="PS51273">
    <property type="entry name" value="GATASE_TYPE_1"/>
    <property type="match status" value="1"/>
</dbReference>
<comment type="caution">
    <text evidence="2">The sequence shown here is derived from an EMBL/GenBank/DDBJ whole genome shotgun (WGS) entry which is preliminary data.</text>
</comment>
<dbReference type="SUPFAM" id="SSF52317">
    <property type="entry name" value="Class I glutamine amidotransferase-like"/>
    <property type="match status" value="1"/>
</dbReference>
<reference evidence="2 3" key="1">
    <citation type="journal article" date="2016" name="Nat. Commun.">
        <title>Thousands of microbial genomes shed light on interconnected biogeochemical processes in an aquifer system.</title>
        <authorList>
            <person name="Anantharaman K."/>
            <person name="Brown C.T."/>
            <person name="Hug L.A."/>
            <person name="Sharon I."/>
            <person name="Castelle C.J."/>
            <person name="Probst A.J."/>
            <person name="Thomas B.C."/>
            <person name="Singh A."/>
            <person name="Wilkins M.J."/>
            <person name="Karaoz U."/>
            <person name="Brodie E.L."/>
            <person name="Williams K.H."/>
            <person name="Hubbard S.S."/>
            <person name="Banfield J.F."/>
        </authorList>
    </citation>
    <scope>NUCLEOTIDE SEQUENCE [LARGE SCALE GENOMIC DNA]</scope>
</reference>
<dbReference type="Proteomes" id="UP000176501">
    <property type="component" value="Unassembled WGS sequence"/>
</dbReference>
<dbReference type="Gene3D" id="3.40.50.880">
    <property type="match status" value="1"/>
</dbReference>
<dbReference type="InterPro" id="IPR044992">
    <property type="entry name" value="ChyE-like"/>
</dbReference>
<proteinExistence type="predicted"/>
<dbReference type="CDD" id="cd01741">
    <property type="entry name" value="GATase1_1"/>
    <property type="match status" value="1"/>
</dbReference>
<sequence>MANQEFDLIVKYSGRGAEEFRRVDTTREPINFALLDHAAALVLAGSGDYLISDGDIPEIRAALKPFLTEARARRVPTLGICFGGQLMTEAFDGRIENDESRAEVGTFVVTKTEAGKTDPLFANLPNHFDAQLGHKDHIVKLPEGAVCLTSSDRSANQAWRFPGEPVYALTFHPELDVAGTLFRVDYYAERYHITPAIRAAIAASLRESPEANRLVRHFLDLFVGVDNPVEKSVDE</sequence>
<dbReference type="InterPro" id="IPR017926">
    <property type="entry name" value="GATASE"/>
</dbReference>
<feature type="domain" description="Glutamine amidotransferase" evidence="1">
    <location>
        <begin position="64"/>
        <end position="175"/>
    </location>
</feature>
<protein>
    <recommendedName>
        <fullName evidence="1">Glutamine amidotransferase domain-containing protein</fullName>
    </recommendedName>
</protein>
<dbReference type="EMBL" id="MGFE01000015">
    <property type="protein sequence ID" value="OGL98837.1"/>
    <property type="molecule type" value="Genomic_DNA"/>
</dbReference>
<name>A0A1F7W9G5_9BACT</name>
<organism evidence="2 3">
    <name type="scientific">Candidatus Uhrbacteria bacterium RIFOXYB2_FULL_57_15</name>
    <dbReference type="NCBI Taxonomy" id="1802422"/>
    <lineage>
        <taxon>Bacteria</taxon>
        <taxon>Candidatus Uhriibacteriota</taxon>
    </lineage>
</organism>
<evidence type="ECO:0000313" key="2">
    <source>
        <dbReference type="EMBL" id="OGL98837.1"/>
    </source>
</evidence>
<accession>A0A1F7W9G5</accession>
<gene>
    <name evidence="2" type="ORF">A2304_05085</name>
</gene>
<dbReference type="AlphaFoldDB" id="A0A1F7W9G5"/>
<dbReference type="GO" id="GO:0005829">
    <property type="term" value="C:cytosol"/>
    <property type="evidence" value="ECO:0007669"/>
    <property type="project" value="TreeGrafter"/>
</dbReference>
<evidence type="ECO:0000313" key="3">
    <source>
        <dbReference type="Proteomes" id="UP000176501"/>
    </source>
</evidence>
<dbReference type="Pfam" id="PF00117">
    <property type="entry name" value="GATase"/>
    <property type="match status" value="1"/>
</dbReference>
<dbReference type="PANTHER" id="PTHR42695:SF5">
    <property type="entry name" value="GLUTAMINE AMIDOTRANSFERASE YLR126C-RELATED"/>
    <property type="match status" value="1"/>
</dbReference>
<evidence type="ECO:0000259" key="1">
    <source>
        <dbReference type="Pfam" id="PF00117"/>
    </source>
</evidence>
<dbReference type="InterPro" id="IPR029062">
    <property type="entry name" value="Class_I_gatase-like"/>
</dbReference>
<dbReference type="PANTHER" id="PTHR42695">
    <property type="entry name" value="GLUTAMINE AMIDOTRANSFERASE YLR126C-RELATED"/>
    <property type="match status" value="1"/>
</dbReference>